<dbReference type="RefSeq" id="WP_116711141.1">
    <property type="nucleotide sequence ID" value="NZ_QEKW01000025.1"/>
</dbReference>
<dbReference type="PANTHER" id="PTHR46193:SF18">
    <property type="entry name" value="HEXITOL PHOSPHATASE B"/>
    <property type="match status" value="1"/>
</dbReference>
<dbReference type="InterPro" id="IPR051600">
    <property type="entry name" value="Beta-PGM-like"/>
</dbReference>
<name>A0A2U1EBI0_9PSEU</name>
<evidence type="ECO:0000313" key="7">
    <source>
        <dbReference type="EMBL" id="PVY97301.1"/>
    </source>
</evidence>
<evidence type="ECO:0000259" key="6">
    <source>
        <dbReference type="PROSITE" id="PS50206"/>
    </source>
</evidence>
<gene>
    <name evidence="7" type="ORF">C8D89_12543</name>
</gene>
<accession>A0A2U1EBI0</accession>
<dbReference type="OrthoDB" id="9812856at2"/>
<keyword evidence="5" id="KW-0119">Carbohydrate metabolism</keyword>
<comment type="caution">
    <text evidence="7">The sequence shown here is derived from an EMBL/GenBank/DDBJ whole genome shotgun (WGS) entry which is preliminary data.</text>
</comment>
<dbReference type="Gene3D" id="3.40.50.1000">
    <property type="entry name" value="HAD superfamily/HAD-like"/>
    <property type="match status" value="1"/>
</dbReference>
<dbReference type="InterPro" id="IPR036412">
    <property type="entry name" value="HAD-like_sf"/>
</dbReference>
<proteinExistence type="inferred from homology"/>
<dbReference type="SFLD" id="SFLDS00003">
    <property type="entry name" value="Haloacid_Dehalogenase"/>
    <property type="match status" value="1"/>
</dbReference>
<dbReference type="Pfam" id="PF00702">
    <property type="entry name" value="Hydrolase"/>
    <property type="match status" value="1"/>
</dbReference>
<reference evidence="7 8" key="1">
    <citation type="submission" date="2018-04" db="EMBL/GenBank/DDBJ databases">
        <title>Genomic Encyclopedia of Type Strains, Phase IV (KMG-IV): sequencing the most valuable type-strain genomes for metagenomic binning, comparative biology and taxonomic classification.</title>
        <authorList>
            <person name="Goeker M."/>
        </authorList>
    </citation>
    <scope>NUCLEOTIDE SEQUENCE [LARGE SCALE GENOMIC DNA]</scope>
    <source>
        <strain evidence="7 8">DSM 45771</strain>
    </source>
</reference>
<dbReference type="PROSITE" id="PS50206">
    <property type="entry name" value="RHODANESE_3"/>
    <property type="match status" value="1"/>
</dbReference>
<feature type="domain" description="Rhodanese" evidence="6">
    <location>
        <begin position="174"/>
        <end position="234"/>
    </location>
</feature>
<keyword evidence="7" id="KW-0378">Hydrolase</keyword>
<keyword evidence="3" id="KW-0479">Metal-binding</keyword>
<sequence length="257" mass="27824">MSGTERSGFGGAIFDVDGVLVDSPHEEAWRESLRELMEGPWSDIAGQTSYAPEKFTAALYHERMSGKPRAAGARAALEYFGVPDLDRRVQEYGEHKQEMIIRLISEGRFSAYDDAVRFVVAVKSSGIPIAAASSSKNARMFLERVDLTRFGASGNLHEYFDVDVSGRDFSQGKPHPEIFLTAAEELGVDPGQAFVVEDATNGIQAAKAGHFSAIGVARVDDVDALAAEGADVVVTSMDQVDLEGLARHELVRTGDTR</sequence>
<evidence type="ECO:0000256" key="1">
    <source>
        <dbReference type="ARBA" id="ARBA00001946"/>
    </source>
</evidence>
<dbReference type="InterPro" id="IPR006439">
    <property type="entry name" value="HAD-SF_hydro_IA"/>
</dbReference>
<dbReference type="AlphaFoldDB" id="A0A2U1EBI0"/>
<dbReference type="EMBL" id="QEKW01000025">
    <property type="protein sequence ID" value="PVY97301.1"/>
    <property type="molecule type" value="Genomic_DNA"/>
</dbReference>
<dbReference type="Proteomes" id="UP000245639">
    <property type="component" value="Unassembled WGS sequence"/>
</dbReference>
<dbReference type="GO" id="GO:0046872">
    <property type="term" value="F:metal ion binding"/>
    <property type="evidence" value="ECO:0007669"/>
    <property type="project" value="UniProtKB-KW"/>
</dbReference>
<dbReference type="InterPro" id="IPR023214">
    <property type="entry name" value="HAD_sf"/>
</dbReference>
<dbReference type="PANTHER" id="PTHR46193">
    <property type="entry name" value="6-PHOSPHOGLUCONATE PHOSPHATASE"/>
    <property type="match status" value="1"/>
</dbReference>
<dbReference type="SFLD" id="SFLDG01129">
    <property type="entry name" value="C1.5:_HAD__Beta-PGM__Phosphata"/>
    <property type="match status" value="1"/>
</dbReference>
<evidence type="ECO:0000313" key="8">
    <source>
        <dbReference type="Proteomes" id="UP000245639"/>
    </source>
</evidence>
<dbReference type="Gene3D" id="1.10.150.240">
    <property type="entry name" value="Putative phosphatase, domain 2"/>
    <property type="match status" value="1"/>
</dbReference>
<comment type="similarity">
    <text evidence="2">Belongs to the HAD-like hydrolase superfamily. CbbY/CbbZ/Gph/YieH family.</text>
</comment>
<evidence type="ECO:0000256" key="5">
    <source>
        <dbReference type="ARBA" id="ARBA00023277"/>
    </source>
</evidence>
<dbReference type="NCBIfam" id="TIGR01509">
    <property type="entry name" value="HAD-SF-IA-v3"/>
    <property type="match status" value="1"/>
</dbReference>
<evidence type="ECO:0000256" key="4">
    <source>
        <dbReference type="ARBA" id="ARBA00022842"/>
    </source>
</evidence>
<keyword evidence="4" id="KW-0460">Magnesium</keyword>
<organism evidence="7 8">
    <name type="scientific">Actinomycetospora cinnamomea</name>
    <dbReference type="NCBI Taxonomy" id="663609"/>
    <lineage>
        <taxon>Bacteria</taxon>
        <taxon>Bacillati</taxon>
        <taxon>Actinomycetota</taxon>
        <taxon>Actinomycetes</taxon>
        <taxon>Pseudonocardiales</taxon>
        <taxon>Pseudonocardiaceae</taxon>
        <taxon>Actinomycetospora</taxon>
    </lineage>
</organism>
<dbReference type="InterPro" id="IPR001763">
    <property type="entry name" value="Rhodanese-like_dom"/>
</dbReference>
<comment type="cofactor">
    <cofactor evidence="1">
        <name>Mg(2+)</name>
        <dbReference type="ChEBI" id="CHEBI:18420"/>
    </cofactor>
</comment>
<protein>
    <submittedName>
        <fullName evidence="7">HAD superfamily hydrolase (TIGR01509 family)</fullName>
    </submittedName>
</protein>
<evidence type="ECO:0000256" key="3">
    <source>
        <dbReference type="ARBA" id="ARBA00022723"/>
    </source>
</evidence>
<dbReference type="GO" id="GO:0016787">
    <property type="term" value="F:hydrolase activity"/>
    <property type="evidence" value="ECO:0007669"/>
    <property type="project" value="UniProtKB-KW"/>
</dbReference>
<evidence type="ECO:0000256" key="2">
    <source>
        <dbReference type="ARBA" id="ARBA00006171"/>
    </source>
</evidence>
<dbReference type="SUPFAM" id="SSF56784">
    <property type="entry name" value="HAD-like"/>
    <property type="match status" value="1"/>
</dbReference>
<keyword evidence="8" id="KW-1185">Reference proteome</keyword>
<dbReference type="InterPro" id="IPR023198">
    <property type="entry name" value="PGP-like_dom2"/>
</dbReference>